<comment type="caution">
    <text evidence="2">The sequence shown here is derived from an EMBL/GenBank/DDBJ whole genome shotgun (WGS) entry which is preliminary data.</text>
</comment>
<feature type="region of interest" description="Disordered" evidence="1">
    <location>
        <begin position="192"/>
        <end position="215"/>
    </location>
</feature>
<accession>A0AAV8XD90</accession>
<dbReference type="Proteomes" id="UP001162156">
    <property type="component" value="Unassembled WGS sequence"/>
</dbReference>
<reference evidence="2" key="1">
    <citation type="journal article" date="2023" name="Insect Mol. Biol.">
        <title>Genome sequencing provides insights into the evolution of gene families encoding plant cell wall-degrading enzymes in longhorned beetles.</title>
        <authorList>
            <person name="Shin N.R."/>
            <person name="Okamura Y."/>
            <person name="Kirsch R."/>
            <person name="Pauchet Y."/>
        </authorList>
    </citation>
    <scope>NUCLEOTIDE SEQUENCE</scope>
    <source>
        <strain evidence="2">RBIC_L_NR</strain>
    </source>
</reference>
<organism evidence="2 3">
    <name type="scientific">Rhamnusium bicolor</name>
    <dbReference type="NCBI Taxonomy" id="1586634"/>
    <lineage>
        <taxon>Eukaryota</taxon>
        <taxon>Metazoa</taxon>
        <taxon>Ecdysozoa</taxon>
        <taxon>Arthropoda</taxon>
        <taxon>Hexapoda</taxon>
        <taxon>Insecta</taxon>
        <taxon>Pterygota</taxon>
        <taxon>Neoptera</taxon>
        <taxon>Endopterygota</taxon>
        <taxon>Coleoptera</taxon>
        <taxon>Polyphaga</taxon>
        <taxon>Cucujiformia</taxon>
        <taxon>Chrysomeloidea</taxon>
        <taxon>Cerambycidae</taxon>
        <taxon>Lepturinae</taxon>
        <taxon>Rhagiini</taxon>
        <taxon>Rhamnusium</taxon>
    </lineage>
</organism>
<evidence type="ECO:0000313" key="2">
    <source>
        <dbReference type="EMBL" id="KAJ8936992.1"/>
    </source>
</evidence>
<dbReference type="EMBL" id="JANEYF010003362">
    <property type="protein sequence ID" value="KAJ8936992.1"/>
    <property type="molecule type" value="Genomic_DNA"/>
</dbReference>
<keyword evidence="3" id="KW-1185">Reference proteome</keyword>
<proteinExistence type="predicted"/>
<dbReference type="AlphaFoldDB" id="A0AAV8XD90"/>
<protein>
    <submittedName>
        <fullName evidence="2">Uncharacterized protein</fullName>
    </submittedName>
</protein>
<evidence type="ECO:0000256" key="1">
    <source>
        <dbReference type="SAM" id="MobiDB-lite"/>
    </source>
</evidence>
<sequence length="248" mass="27123">MHILTFIISFEITDMATTPETLTETQSVTISQITKATSATTLTFSQPGNALTTEETTLPTGEESMTPFTSGPTIVTTVSPVGKETLFTSKPISTETSKASTQTTYTSKPIPEVTFTETTTEGKLIIYPLTTTTEKFVTITPQYPEGTSEKEDLSNTSIYEITTKGTEKSDISIPTESMISTANANETILKSTTDSLTDTETPLKEHTTQSETETTSYEILKSTKQNKEITEEGTTTPIITEVEKNYYH</sequence>
<name>A0AAV8XD90_9CUCU</name>
<gene>
    <name evidence="2" type="ORF">NQ314_012074</name>
</gene>
<evidence type="ECO:0000313" key="3">
    <source>
        <dbReference type="Proteomes" id="UP001162156"/>
    </source>
</evidence>